<dbReference type="AlphaFoldDB" id="A0A653BTQ3"/>
<dbReference type="EMBL" id="CAACVG010004823">
    <property type="protein sequence ID" value="VEN38671.1"/>
    <property type="molecule type" value="Genomic_DNA"/>
</dbReference>
<accession>A0A653BTQ3</accession>
<dbReference type="Proteomes" id="UP000410492">
    <property type="component" value="Unassembled WGS sequence"/>
</dbReference>
<feature type="transmembrane region" description="Helical" evidence="2">
    <location>
        <begin position="35"/>
        <end position="56"/>
    </location>
</feature>
<keyword evidence="2" id="KW-1133">Transmembrane helix</keyword>
<keyword evidence="2" id="KW-0812">Transmembrane</keyword>
<gene>
    <name evidence="3" type="ORF">CALMAC_LOCUS3479</name>
</gene>
<proteinExistence type="predicted"/>
<evidence type="ECO:0000256" key="1">
    <source>
        <dbReference type="SAM" id="MobiDB-lite"/>
    </source>
</evidence>
<organism evidence="3 4">
    <name type="scientific">Callosobruchus maculatus</name>
    <name type="common">Southern cowpea weevil</name>
    <name type="synonym">Pulse bruchid</name>
    <dbReference type="NCBI Taxonomy" id="64391"/>
    <lineage>
        <taxon>Eukaryota</taxon>
        <taxon>Metazoa</taxon>
        <taxon>Ecdysozoa</taxon>
        <taxon>Arthropoda</taxon>
        <taxon>Hexapoda</taxon>
        <taxon>Insecta</taxon>
        <taxon>Pterygota</taxon>
        <taxon>Neoptera</taxon>
        <taxon>Endopterygota</taxon>
        <taxon>Coleoptera</taxon>
        <taxon>Polyphaga</taxon>
        <taxon>Cucujiformia</taxon>
        <taxon>Chrysomeloidea</taxon>
        <taxon>Chrysomelidae</taxon>
        <taxon>Bruchinae</taxon>
        <taxon>Bruchini</taxon>
        <taxon>Callosobruchus</taxon>
    </lineage>
</organism>
<reference evidence="3 4" key="1">
    <citation type="submission" date="2019-01" db="EMBL/GenBank/DDBJ databases">
        <authorList>
            <person name="Sayadi A."/>
        </authorList>
    </citation>
    <scope>NUCLEOTIDE SEQUENCE [LARGE SCALE GENOMIC DNA]</scope>
</reference>
<evidence type="ECO:0000313" key="3">
    <source>
        <dbReference type="EMBL" id="VEN38671.1"/>
    </source>
</evidence>
<evidence type="ECO:0000256" key="2">
    <source>
        <dbReference type="SAM" id="Phobius"/>
    </source>
</evidence>
<evidence type="ECO:0000313" key="4">
    <source>
        <dbReference type="Proteomes" id="UP000410492"/>
    </source>
</evidence>
<keyword evidence="4" id="KW-1185">Reference proteome</keyword>
<name>A0A653BTQ3_CALMS</name>
<feature type="region of interest" description="Disordered" evidence="1">
    <location>
        <begin position="1"/>
        <end position="26"/>
    </location>
</feature>
<protein>
    <submittedName>
        <fullName evidence="3">Uncharacterized protein</fullName>
    </submittedName>
</protein>
<keyword evidence="2" id="KW-0472">Membrane</keyword>
<sequence length="79" mass="8820">MSLKPNGSSASSASPDFTSDRRRLTPDRPYANQKWVAFVYFLVVCTLLAYCGLSCLSSVGSQVRCLYLLVHNGKFLRKQ</sequence>